<feature type="region of interest" description="Disordered" evidence="5">
    <location>
        <begin position="1"/>
        <end position="33"/>
    </location>
</feature>
<dbReference type="Pfam" id="PF06644">
    <property type="entry name" value="ATP11"/>
    <property type="match status" value="1"/>
</dbReference>
<evidence type="ECO:0000313" key="7">
    <source>
        <dbReference type="Proteomes" id="UP000294003"/>
    </source>
</evidence>
<evidence type="ECO:0000256" key="3">
    <source>
        <dbReference type="ARBA" id="ARBA00022946"/>
    </source>
</evidence>
<accession>A0ABY0HI89</accession>
<comment type="caution">
    <text evidence="6">The sequence shown here is derived from an EMBL/GenBank/DDBJ whole genome shotgun (WGS) entry which is preliminary data.</text>
</comment>
<dbReference type="PANTHER" id="PTHR13126:SF0">
    <property type="entry name" value="ATP SYNTHASE MITOCHONDRIAL F1 COMPLEX ASSEMBLY FACTOR 1"/>
    <property type="match status" value="1"/>
</dbReference>
<sequence length="341" mass="37248">MATAARTPSVLRSLLGRQQPRAPPSCLSSSSRHQRRWARVHDVRFLATTQASRSVAEKYREKLDRKAREEGLRGIDELRTAYADRIRDLKKRDSVTVPGLDALLADAEPPAPSQSQPQSQPRGIPQNTAPPPPRRPSTPGGGGGGASAVKPLSAILDMDKARALPAQELGAVWRLRHAASPTSLCAVIPAATYRGLEATARRHPSFVLPVPRADAGAEMHYLQWVFAADEDGSNRTATVLFTQLAEYKARGEWAQPHTSVTHYWDEGFARDHGIVLMAGSLVEGRGASVQDAQWLVALLQRFYGEEGRGGDAEKRRLLEQFARGDGGFSIEKLLEESEKLG</sequence>
<feature type="compositionally biased region" description="Low complexity" evidence="5">
    <location>
        <begin position="105"/>
        <end position="121"/>
    </location>
</feature>
<name>A0ABY0HI89_9PEZI</name>
<evidence type="ECO:0000256" key="2">
    <source>
        <dbReference type="ARBA" id="ARBA00009116"/>
    </source>
</evidence>
<gene>
    <name evidence="6" type="ORF">DL762_002224</name>
</gene>
<dbReference type="EMBL" id="QJNS01000043">
    <property type="protein sequence ID" value="RYO91238.1"/>
    <property type="molecule type" value="Genomic_DNA"/>
</dbReference>
<proteinExistence type="inferred from homology"/>
<feature type="region of interest" description="Disordered" evidence="5">
    <location>
        <begin position="105"/>
        <end position="149"/>
    </location>
</feature>
<organism evidence="6 7">
    <name type="scientific">Monosporascus cannonballus</name>
    <dbReference type="NCBI Taxonomy" id="155416"/>
    <lineage>
        <taxon>Eukaryota</taxon>
        <taxon>Fungi</taxon>
        <taxon>Dikarya</taxon>
        <taxon>Ascomycota</taxon>
        <taxon>Pezizomycotina</taxon>
        <taxon>Sordariomycetes</taxon>
        <taxon>Xylariomycetidae</taxon>
        <taxon>Xylariales</taxon>
        <taxon>Xylariales incertae sedis</taxon>
        <taxon>Monosporascus</taxon>
    </lineage>
</organism>
<evidence type="ECO:0000256" key="5">
    <source>
        <dbReference type="SAM" id="MobiDB-lite"/>
    </source>
</evidence>
<comment type="subcellular location">
    <subcellularLocation>
        <location evidence="1">Mitochondrion</location>
    </subcellularLocation>
</comment>
<keyword evidence="3" id="KW-0809">Transit peptide</keyword>
<keyword evidence="7" id="KW-1185">Reference proteome</keyword>
<evidence type="ECO:0000256" key="4">
    <source>
        <dbReference type="ARBA" id="ARBA00023128"/>
    </source>
</evidence>
<protein>
    <recommendedName>
        <fullName evidence="8">ATP synthase mitochondrial F1 complex assembly factor 1</fullName>
    </recommendedName>
</protein>
<comment type="similarity">
    <text evidence="2">Belongs to the ATP11 family.</text>
</comment>
<evidence type="ECO:0008006" key="8">
    <source>
        <dbReference type="Google" id="ProtNLM"/>
    </source>
</evidence>
<dbReference type="PANTHER" id="PTHR13126">
    <property type="entry name" value="CHAPERONE ATP11"/>
    <property type="match status" value="1"/>
</dbReference>
<reference evidence="6 7" key="1">
    <citation type="submission" date="2018-06" db="EMBL/GenBank/DDBJ databases">
        <title>Complete Genomes of Monosporascus.</title>
        <authorList>
            <person name="Robinson A.J."/>
            <person name="Natvig D.O."/>
        </authorList>
    </citation>
    <scope>NUCLEOTIDE SEQUENCE [LARGE SCALE GENOMIC DNA]</scope>
    <source>
        <strain evidence="6 7">CBS 609.92</strain>
    </source>
</reference>
<dbReference type="Proteomes" id="UP000294003">
    <property type="component" value="Unassembled WGS sequence"/>
</dbReference>
<dbReference type="InterPro" id="IPR010591">
    <property type="entry name" value="ATP11"/>
</dbReference>
<evidence type="ECO:0000256" key="1">
    <source>
        <dbReference type="ARBA" id="ARBA00004173"/>
    </source>
</evidence>
<keyword evidence="4" id="KW-0496">Mitochondrion</keyword>
<evidence type="ECO:0000313" key="6">
    <source>
        <dbReference type="EMBL" id="RYO91238.1"/>
    </source>
</evidence>